<feature type="region of interest" description="Disordered" evidence="1">
    <location>
        <begin position="1"/>
        <end position="40"/>
    </location>
</feature>
<evidence type="ECO:0000313" key="3">
    <source>
        <dbReference type="Proteomes" id="UP000050525"/>
    </source>
</evidence>
<proteinExistence type="predicted"/>
<reference evidence="2 3" key="1">
    <citation type="journal article" date="2012" name="Genome Biol.">
        <title>Sequencing three crocodilian genomes to illuminate the evolution of archosaurs and amniotes.</title>
        <authorList>
            <person name="St John J.A."/>
            <person name="Braun E.L."/>
            <person name="Isberg S.R."/>
            <person name="Miles L.G."/>
            <person name="Chong A.Y."/>
            <person name="Gongora J."/>
            <person name="Dalzell P."/>
            <person name="Moran C."/>
            <person name="Bed'hom B."/>
            <person name="Abzhanov A."/>
            <person name="Burgess S.C."/>
            <person name="Cooksey A.M."/>
            <person name="Castoe T.A."/>
            <person name="Crawford N.G."/>
            <person name="Densmore L.D."/>
            <person name="Drew J.C."/>
            <person name="Edwards S.V."/>
            <person name="Faircloth B.C."/>
            <person name="Fujita M.K."/>
            <person name="Greenwold M.J."/>
            <person name="Hoffmann F.G."/>
            <person name="Howard J.M."/>
            <person name="Iguchi T."/>
            <person name="Janes D.E."/>
            <person name="Khan S.Y."/>
            <person name="Kohno S."/>
            <person name="de Koning A.J."/>
            <person name="Lance S.L."/>
            <person name="McCarthy F.M."/>
            <person name="McCormack J.E."/>
            <person name="Merchant M.E."/>
            <person name="Peterson D.G."/>
            <person name="Pollock D.D."/>
            <person name="Pourmand N."/>
            <person name="Raney B.J."/>
            <person name="Roessler K.A."/>
            <person name="Sanford J.R."/>
            <person name="Sawyer R.H."/>
            <person name="Schmidt C.J."/>
            <person name="Triplett E.W."/>
            <person name="Tuberville T.D."/>
            <person name="Venegas-Anaya M."/>
            <person name="Howard J.T."/>
            <person name="Jarvis E.D."/>
            <person name="Guillette L.J.Jr."/>
            <person name="Glenn T.C."/>
            <person name="Green R.E."/>
            <person name="Ray D.A."/>
        </authorList>
    </citation>
    <scope>NUCLEOTIDE SEQUENCE [LARGE SCALE GENOMIC DNA]</scope>
    <source>
        <strain evidence="2">KSC_2009_1</strain>
    </source>
</reference>
<evidence type="ECO:0000256" key="1">
    <source>
        <dbReference type="SAM" id="MobiDB-lite"/>
    </source>
</evidence>
<sequence length="81" mass="8663">MEEEKLKGLHSRSVGEGRAGGTTKGQVPHIGETDPSTSLSQSTISFAREVQRGSQCSTCSTVFMAILMEKKCDVGWEEGAT</sequence>
<comment type="caution">
    <text evidence="2">The sequence shown here is derived from an EMBL/GenBank/DDBJ whole genome shotgun (WGS) entry which is preliminary data.</text>
</comment>
<keyword evidence="3" id="KW-1185">Reference proteome</keyword>
<dbReference type="EMBL" id="AKHW03002956">
    <property type="protein sequence ID" value="KYO36536.1"/>
    <property type="molecule type" value="Genomic_DNA"/>
</dbReference>
<accession>A0A151NIB1</accession>
<protein>
    <submittedName>
        <fullName evidence="2">Uncharacterized protein</fullName>
    </submittedName>
</protein>
<gene>
    <name evidence="2" type="ORF">Y1Q_0024251</name>
</gene>
<organism evidence="2 3">
    <name type="scientific">Alligator mississippiensis</name>
    <name type="common">American alligator</name>
    <dbReference type="NCBI Taxonomy" id="8496"/>
    <lineage>
        <taxon>Eukaryota</taxon>
        <taxon>Metazoa</taxon>
        <taxon>Chordata</taxon>
        <taxon>Craniata</taxon>
        <taxon>Vertebrata</taxon>
        <taxon>Euteleostomi</taxon>
        <taxon>Archelosauria</taxon>
        <taxon>Archosauria</taxon>
        <taxon>Crocodylia</taxon>
        <taxon>Alligatoridae</taxon>
        <taxon>Alligatorinae</taxon>
        <taxon>Alligator</taxon>
    </lineage>
</organism>
<dbReference type="Proteomes" id="UP000050525">
    <property type="component" value="Unassembled WGS sequence"/>
</dbReference>
<evidence type="ECO:0000313" key="2">
    <source>
        <dbReference type="EMBL" id="KYO36536.1"/>
    </source>
</evidence>
<name>A0A151NIB1_ALLMI</name>
<dbReference type="AlphaFoldDB" id="A0A151NIB1"/>